<dbReference type="EMBL" id="SPHZ02000003">
    <property type="protein sequence ID" value="KAF0928316.1"/>
    <property type="molecule type" value="Genomic_DNA"/>
</dbReference>
<dbReference type="PANTHER" id="PTHR10805:SF2">
    <property type="entry name" value="COATOMER SUBUNIT EPSILON-2"/>
    <property type="match status" value="1"/>
</dbReference>
<evidence type="ECO:0000256" key="10">
    <source>
        <dbReference type="ARBA" id="ARBA00023329"/>
    </source>
</evidence>
<dbReference type="Gene3D" id="1.25.40.10">
    <property type="entry name" value="Tetratricopeptide repeat domain"/>
    <property type="match status" value="1"/>
</dbReference>
<dbReference type="Pfam" id="PF04733">
    <property type="entry name" value="Coatomer_E"/>
    <property type="match status" value="1"/>
</dbReference>
<keyword evidence="7" id="KW-0653">Protein transport</keyword>
<dbReference type="OrthoDB" id="1607208at2759"/>
<dbReference type="GO" id="GO:0006888">
    <property type="term" value="P:endoplasmic reticulum to Golgi vesicle-mediated transport"/>
    <property type="evidence" value="ECO:0007669"/>
    <property type="project" value="TreeGrafter"/>
</dbReference>
<keyword evidence="4" id="KW-0813">Transport</keyword>
<comment type="caution">
    <text evidence="12">The sequence shown here is derived from an EMBL/GenBank/DDBJ whole genome shotgun (WGS) entry which is preliminary data.</text>
</comment>
<reference evidence="12 13" key="1">
    <citation type="submission" date="2019-11" db="EMBL/GenBank/DDBJ databases">
        <title>Whole genome sequence of Oryza granulata.</title>
        <authorList>
            <person name="Li W."/>
        </authorList>
    </citation>
    <scope>NUCLEOTIDE SEQUENCE [LARGE SCALE GENOMIC DNA]</scope>
    <source>
        <strain evidence="13">cv. Menghai</strain>
        <tissue evidence="12">Leaf</tissue>
    </source>
</reference>
<dbReference type="GO" id="GO:0005198">
    <property type="term" value="F:structural molecule activity"/>
    <property type="evidence" value="ECO:0007669"/>
    <property type="project" value="InterPro"/>
</dbReference>
<gene>
    <name evidence="12" type="ORF">E2562_039476</name>
</gene>
<evidence type="ECO:0008006" key="14">
    <source>
        <dbReference type="Google" id="ProtNLM"/>
    </source>
</evidence>
<sequence length="162" mass="18344">MNVHVCLQMHRPDHAEKQLRIMQQLDEDHTLTQLTNAWVDLAMGGPKIQEAHLIFQDLSEKYPTTCMILNGLISTMPTSNFEDAEGVLLESLNKDDKDAETLANLIVCSLNLGKSASRYLNQLKLAHPDHMWVKRMSSAEDSFERACPSDIMIFAVLLLTFM</sequence>
<keyword evidence="9" id="KW-0472">Membrane</keyword>
<dbReference type="Proteomes" id="UP000479710">
    <property type="component" value="Unassembled WGS sequence"/>
</dbReference>
<dbReference type="GO" id="GO:0015031">
    <property type="term" value="P:protein transport"/>
    <property type="evidence" value="ECO:0007669"/>
    <property type="project" value="UniProtKB-KW"/>
</dbReference>
<evidence type="ECO:0000256" key="7">
    <source>
        <dbReference type="ARBA" id="ARBA00022927"/>
    </source>
</evidence>
<dbReference type="GO" id="GO:0006890">
    <property type="term" value="P:retrograde vesicle-mediated transport, Golgi to endoplasmic reticulum"/>
    <property type="evidence" value="ECO:0007669"/>
    <property type="project" value="InterPro"/>
</dbReference>
<dbReference type="InterPro" id="IPR011990">
    <property type="entry name" value="TPR-like_helical_dom_sf"/>
</dbReference>
<evidence type="ECO:0000256" key="5">
    <source>
        <dbReference type="ARBA" id="ARBA00022490"/>
    </source>
</evidence>
<evidence type="ECO:0000256" key="4">
    <source>
        <dbReference type="ARBA" id="ARBA00022448"/>
    </source>
</evidence>
<evidence type="ECO:0000256" key="8">
    <source>
        <dbReference type="ARBA" id="ARBA00023034"/>
    </source>
</evidence>
<accession>A0A6G1EUL1</accession>
<evidence type="ECO:0000256" key="9">
    <source>
        <dbReference type="ARBA" id="ARBA00023136"/>
    </source>
</evidence>
<evidence type="ECO:0000256" key="2">
    <source>
        <dbReference type="ARBA" id="ARBA00004347"/>
    </source>
</evidence>
<evidence type="ECO:0000256" key="11">
    <source>
        <dbReference type="ARBA" id="ARBA00025582"/>
    </source>
</evidence>
<dbReference type="InterPro" id="IPR006822">
    <property type="entry name" value="Coatomer_esu"/>
</dbReference>
<organism evidence="12 13">
    <name type="scientific">Oryza meyeriana var. granulata</name>
    <dbReference type="NCBI Taxonomy" id="110450"/>
    <lineage>
        <taxon>Eukaryota</taxon>
        <taxon>Viridiplantae</taxon>
        <taxon>Streptophyta</taxon>
        <taxon>Embryophyta</taxon>
        <taxon>Tracheophyta</taxon>
        <taxon>Spermatophyta</taxon>
        <taxon>Magnoliopsida</taxon>
        <taxon>Liliopsida</taxon>
        <taxon>Poales</taxon>
        <taxon>Poaceae</taxon>
        <taxon>BOP clade</taxon>
        <taxon>Oryzoideae</taxon>
        <taxon>Oryzeae</taxon>
        <taxon>Oryzinae</taxon>
        <taxon>Oryza</taxon>
        <taxon>Oryza meyeriana</taxon>
    </lineage>
</organism>
<dbReference type="PANTHER" id="PTHR10805">
    <property type="entry name" value="COATOMER SUBUNIT EPSILON"/>
    <property type="match status" value="1"/>
</dbReference>
<keyword evidence="13" id="KW-1185">Reference proteome</keyword>
<comment type="similarity">
    <text evidence="3">Belongs to the COPE family.</text>
</comment>
<keyword evidence="5" id="KW-0963">Cytoplasm</keyword>
<name>A0A6G1EUL1_9ORYZ</name>
<protein>
    <recommendedName>
        <fullName evidence="14">Coatomer subunit epsilon</fullName>
    </recommendedName>
</protein>
<comment type="function">
    <text evidence="11">The coatomer is a cytosolic protein complex that binds to dilysine motifs and reversibly associates with Golgi non-clathrin-coated vesicles, which further mediate biosynthetic protein transport from the ER, via the Golgi up to the trans Golgi network. The coatomer complex is required for budding from Golgi membranes, and is essential for the retrograde Golgi-to-ER transport of dilysine-tagged proteins.</text>
</comment>
<dbReference type="GO" id="GO:0006891">
    <property type="term" value="P:intra-Golgi vesicle-mediated transport"/>
    <property type="evidence" value="ECO:0007669"/>
    <property type="project" value="TreeGrafter"/>
</dbReference>
<proteinExistence type="inferred from homology"/>
<evidence type="ECO:0000313" key="13">
    <source>
        <dbReference type="Proteomes" id="UP000479710"/>
    </source>
</evidence>
<dbReference type="GO" id="GO:0030126">
    <property type="term" value="C:COPI vesicle coat"/>
    <property type="evidence" value="ECO:0007669"/>
    <property type="project" value="TreeGrafter"/>
</dbReference>
<evidence type="ECO:0000256" key="6">
    <source>
        <dbReference type="ARBA" id="ARBA00022892"/>
    </source>
</evidence>
<evidence type="ECO:0000256" key="3">
    <source>
        <dbReference type="ARBA" id="ARBA00008827"/>
    </source>
</evidence>
<keyword evidence="8" id="KW-0333">Golgi apparatus</keyword>
<keyword evidence="6" id="KW-0931">ER-Golgi transport</keyword>
<keyword evidence="10" id="KW-0968">Cytoplasmic vesicle</keyword>
<evidence type="ECO:0000313" key="12">
    <source>
        <dbReference type="EMBL" id="KAF0928316.1"/>
    </source>
</evidence>
<dbReference type="AlphaFoldDB" id="A0A6G1EUL1"/>
<comment type="subcellular location">
    <subcellularLocation>
        <location evidence="2">Cytoplasmic vesicle</location>
        <location evidence="2">COPI-coated vesicle membrane</location>
        <topology evidence="2">Peripheral membrane protein</topology>
        <orientation evidence="2">Cytoplasmic side</orientation>
    </subcellularLocation>
    <subcellularLocation>
        <location evidence="1">Golgi apparatus membrane</location>
        <topology evidence="1">Peripheral membrane protein</topology>
        <orientation evidence="1">Cytoplasmic side</orientation>
    </subcellularLocation>
</comment>
<dbReference type="SUPFAM" id="SSF48452">
    <property type="entry name" value="TPR-like"/>
    <property type="match status" value="1"/>
</dbReference>
<dbReference type="GO" id="GO:0000139">
    <property type="term" value="C:Golgi membrane"/>
    <property type="evidence" value="ECO:0007669"/>
    <property type="project" value="UniProtKB-SubCell"/>
</dbReference>
<evidence type="ECO:0000256" key="1">
    <source>
        <dbReference type="ARBA" id="ARBA00004255"/>
    </source>
</evidence>